<dbReference type="STRING" id="53463.SAMN05444389_10630"/>
<feature type="transmembrane region" description="Helical" evidence="7">
    <location>
        <begin position="88"/>
        <end position="109"/>
    </location>
</feature>
<protein>
    <recommendedName>
        <fullName evidence="7">Protein MgtC</fullName>
    </recommendedName>
</protein>
<evidence type="ECO:0000256" key="4">
    <source>
        <dbReference type="ARBA" id="ARBA00022692"/>
    </source>
</evidence>
<dbReference type="OrthoDB" id="9811198at2"/>
<evidence type="ECO:0000256" key="1">
    <source>
        <dbReference type="ARBA" id="ARBA00004651"/>
    </source>
</evidence>
<feature type="transmembrane region" description="Helical" evidence="7">
    <location>
        <begin position="121"/>
        <end position="152"/>
    </location>
</feature>
<feature type="transmembrane region" description="Helical" evidence="7">
    <location>
        <begin position="20"/>
        <end position="38"/>
    </location>
</feature>
<evidence type="ECO:0000259" key="8">
    <source>
        <dbReference type="Pfam" id="PF02308"/>
    </source>
</evidence>
<comment type="similarity">
    <text evidence="2 7">Belongs to the MgtC/SapB family.</text>
</comment>
<dbReference type="InterPro" id="IPR049177">
    <property type="entry name" value="MgtC_SapB_SrpB_YhiD_N"/>
</dbReference>
<evidence type="ECO:0000313" key="10">
    <source>
        <dbReference type="Proteomes" id="UP000184444"/>
    </source>
</evidence>
<gene>
    <name evidence="9" type="ORF">SAMN05444389_10630</name>
</gene>
<keyword evidence="4 7" id="KW-0812">Transmembrane</keyword>
<keyword evidence="6 7" id="KW-0472">Membrane</keyword>
<dbReference type="Pfam" id="PF02308">
    <property type="entry name" value="MgtC"/>
    <property type="match status" value="1"/>
</dbReference>
<dbReference type="PRINTS" id="PR01837">
    <property type="entry name" value="MGTCSAPBPROT"/>
</dbReference>
<sequence length="177" mass="18470">MDAITDELLRAFDPVGALPLQVAAIRLAAAMLLGGIIGWEREVHSRAAGLRTHMMISLAAAVFAILAMELVHFEAVPGQQMRVDPLRLIEAVTSGVAFLAAGSIVVSGVSVRGITTGASMWLCGAIGLACGMGDLSLALLTTALAMTVLWLIHRLISPMAHKLKKPQPPSSTPPGDS</sequence>
<keyword evidence="10" id="KW-1185">Reference proteome</keyword>
<evidence type="ECO:0000313" key="9">
    <source>
        <dbReference type="EMBL" id="SHM26535.1"/>
    </source>
</evidence>
<evidence type="ECO:0000256" key="6">
    <source>
        <dbReference type="ARBA" id="ARBA00023136"/>
    </source>
</evidence>
<dbReference type="PANTHER" id="PTHR33778">
    <property type="entry name" value="PROTEIN MGTC"/>
    <property type="match status" value="1"/>
</dbReference>
<organism evidence="9 10">
    <name type="scientific">Paracoccus solventivorans</name>
    <dbReference type="NCBI Taxonomy" id="53463"/>
    <lineage>
        <taxon>Bacteria</taxon>
        <taxon>Pseudomonadati</taxon>
        <taxon>Pseudomonadota</taxon>
        <taxon>Alphaproteobacteria</taxon>
        <taxon>Rhodobacterales</taxon>
        <taxon>Paracoccaceae</taxon>
        <taxon>Paracoccus</taxon>
    </lineage>
</organism>
<dbReference type="AlphaFoldDB" id="A0A1M7HDI7"/>
<dbReference type="Proteomes" id="UP000184444">
    <property type="component" value="Unassembled WGS sequence"/>
</dbReference>
<keyword evidence="7" id="KW-0997">Cell inner membrane</keyword>
<keyword evidence="3" id="KW-1003">Cell membrane</keyword>
<feature type="transmembrane region" description="Helical" evidence="7">
    <location>
        <begin position="50"/>
        <end position="68"/>
    </location>
</feature>
<evidence type="ECO:0000256" key="2">
    <source>
        <dbReference type="ARBA" id="ARBA00009298"/>
    </source>
</evidence>
<dbReference type="PANTHER" id="PTHR33778:SF1">
    <property type="entry name" value="MAGNESIUM TRANSPORTER YHID-RELATED"/>
    <property type="match status" value="1"/>
</dbReference>
<dbReference type="GO" id="GO:0005886">
    <property type="term" value="C:plasma membrane"/>
    <property type="evidence" value="ECO:0007669"/>
    <property type="project" value="UniProtKB-SubCell"/>
</dbReference>
<name>A0A1M7HDI7_9RHOB</name>
<evidence type="ECO:0000256" key="5">
    <source>
        <dbReference type="ARBA" id="ARBA00022989"/>
    </source>
</evidence>
<reference evidence="10" key="1">
    <citation type="submission" date="2016-11" db="EMBL/GenBank/DDBJ databases">
        <authorList>
            <person name="Varghese N."/>
            <person name="Submissions S."/>
        </authorList>
    </citation>
    <scope>NUCLEOTIDE SEQUENCE [LARGE SCALE GENOMIC DNA]</scope>
    <source>
        <strain evidence="10">DSM 6637</strain>
    </source>
</reference>
<feature type="domain" description="MgtC/SapB/SrpB/YhiD N-terminal" evidence="8">
    <location>
        <begin position="27"/>
        <end position="155"/>
    </location>
</feature>
<dbReference type="InterPro" id="IPR003416">
    <property type="entry name" value="MgtC/SapB/SrpB/YhiD_fam"/>
</dbReference>
<evidence type="ECO:0000256" key="3">
    <source>
        <dbReference type="ARBA" id="ARBA00022475"/>
    </source>
</evidence>
<proteinExistence type="inferred from homology"/>
<keyword evidence="5 7" id="KW-1133">Transmembrane helix</keyword>
<accession>A0A1M7HDI7</accession>
<evidence type="ECO:0000256" key="7">
    <source>
        <dbReference type="RuleBase" id="RU365041"/>
    </source>
</evidence>
<comment type="subcellular location">
    <subcellularLocation>
        <location evidence="7">Cell inner membrane</location>
        <topology evidence="7">Multi-pass membrane protein</topology>
    </subcellularLocation>
    <subcellularLocation>
        <location evidence="1">Cell membrane</location>
        <topology evidence="1">Multi-pass membrane protein</topology>
    </subcellularLocation>
</comment>
<dbReference type="RefSeq" id="WP_073066333.1">
    <property type="nucleotide sequence ID" value="NZ_FRCK01000006.1"/>
</dbReference>
<dbReference type="EMBL" id="FRCK01000006">
    <property type="protein sequence ID" value="SHM26535.1"/>
    <property type="molecule type" value="Genomic_DNA"/>
</dbReference>